<accession>A0ABW0S2K2</accession>
<feature type="region of interest" description="Disordered" evidence="1">
    <location>
        <begin position="184"/>
        <end position="206"/>
    </location>
</feature>
<evidence type="ECO:0008006" key="5">
    <source>
        <dbReference type="Google" id="ProtNLM"/>
    </source>
</evidence>
<name>A0ABW0S2K2_9BURK</name>
<evidence type="ECO:0000313" key="3">
    <source>
        <dbReference type="EMBL" id="MFC5550704.1"/>
    </source>
</evidence>
<feature type="compositionally biased region" description="Low complexity" evidence="1">
    <location>
        <begin position="186"/>
        <end position="196"/>
    </location>
</feature>
<evidence type="ECO:0000256" key="2">
    <source>
        <dbReference type="SAM" id="SignalP"/>
    </source>
</evidence>
<feature type="signal peptide" evidence="2">
    <location>
        <begin position="1"/>
        <end position="28"/>
    </location>
</feature>
<comment type="caution">
    <text evidence="3">The sequence shown here is derived from an EMBL/GenBank/DDBJ whole genome shotgun (WGS) entry which is preliminary data.</text>
</comment>
<keyword evidence="2" id="KW-0732">Signal</keyword>
<dbReference type="PROSITE" id="PS51257">
    <property type="entry name" value="PROKAR_LIPOPROTEIN"/>
    <property type="match status" value="1"/>
</dbReference>
<protein>
    <recommendedName>
        <fullName evidence="5">Ig-like domain-containing protein</fullName>
    </recommendedName>
</protein>
<organism evidence="3 4">
    <name type="scientific">Massilia aerilata</name>
    <dbReference type="NCBI Taxonomy" id="453817"/>
    <lineage>
        <taxon>Bacteria</taxon>
        <taxon>Pseudomonadati</taxon>
        <taxon>Pseudomonadota</taxon>
        <taxon>Betaproteobacteria</taxon>
        <taxon>Burkholderiales</taxon>
        <taxon>Oxalobacteraceae</taxon>
        <taxon>Telluria group</taxon>
        <taxon>Massilia</taxon>
    </lineage>
</organism>
<reference evidence="4" key="1">
    <citation type="journal article" date="2019" name="Int. J. Syst. Evol. Microbiol.">
        <title>The Global Catalogue of Microorganisms (GCM) 10K type strain sequencing project: providing services to taxonomists for standard genome sequencing and annotation.</title>
        <authorList>
            <consortium name="The Broad Institute Genomics Platform"/>
            <consortium name="The Broad Institute Genome Sequencing Center for Infectious Disease"/>
            <person name="Wu L."/>
            <person name="Ma J."/>
        </authorList>
    </citation>
    <scope>NUCLEOTIDE SEQUENCE [LARGE SCALE GENOMIC DNA]</scope>
    <source>
        <strain evidence="4">CGMCC 4.5798</strain>
    </source>
</reference>
<dbReference type="Proteomes" id="UP001596086">
    <property type="component" value="Unassembled WGS sequence"/>
</dbReference>
<evidence type="ECO:0000313" key="4">
    <source>
        <dbReference type="Proteomes" id="UP001596086"/>
    </source>
</evidence>
<sequence>MQLKNICTTRSSTFTRLFIASALSSGLAACGAGSTQDNAGASAAAGAPAYAATITASTWTQCATENGTCSFTGTQQVRYGASTGYVYKTMTGPVQCTNSVFGDPAPGVGKTCAVMPVATTTPPATTATTWTQCATEGGTCSVPGTRQVRYGTTDKWAYKTVTTSVVCGNSVFGDPAPGVGKTCAYSSDTSGTTTPTTPTPAPTQPSTTVLRLPTSVANGSTVSLECGKTYQGTLEL</sequence>
<feature type="chain" id="PRO_5046674743" description="Ig-like domain-containing protein" evidence="2">
    <location>
        <begin position="29"/>
        <end position="236"/>
    </location>
</feature>
<keyword evidence="4" id="KW-1185">Reference proteome</keyword>
<proteinExistence type="predicted"/>
<gene>
    <name evidence="3" type="ORF">ACFPO9_19475</name>
</gene>
<dbReference type="EMBL" id="JBHSMZ010000015">
    <property type="protein sequence ID" value="MFC5550704.1"/>
    <property type="molecule type" value="Genomic_DNA"/>
</dbReference>
<evidence type="ECO:0000256" key="1">
    <source>
        <dbReference type="SAM" id="MobiDB-lite"/>
    </source>
</evidence>
<feature type="non-terminal residue" evidence="3">
    <location>
        <position position="236"/>
    </location>
</feature>